<feature type="transmembrane region" description="Helical" evidence="10">
    <location>
        <begin position="222"/>
        <end position="245"/>
    </location>
</feature>
<dbReference type="Gene3D" id="1.20.1280.290">
    <property type="match status" value="2"/>
</dbReference>
<accession>A0A7D8V1J2</accession>
<evidence type="ECO:0000256" key="1">
    <source>
        <dbReference type="ARBA" id="ARBA00004141"/>
    </source>
</evidence>
<dbReference type="EMBL" id="QGMG01000020">
    <property type="protein sequence ID" value="TVY58924.1"/>
    <property type="molecule type" value="Genomic_DNA"/>
</dbReference>
<organism evidence="11 12">
    <name type="scientific">Lachnellula cervina</name>
    <dbReference type="NCBI Taxonomy" id="1316786"/>
    <lineage>
        <taxon>Eukaryota</taxon>
        <taxon>Fungi</taxon>
        <taxon>Dikarya</taxon>
        <taxon>Ascomycota</taxon>
        <taxon>Pezizomycotina</taxon>
        <taxon>Leotiomycetes</taxon>
        <taxon>Helotiales</taxon>
        <taxon>Lachnaceae</taxon>
        <taxon>Lachnellula</taxon>
    </lineage>
</organism>
<feature type="transmembrane region" description="Helical" evidence="10">
    <location>
        <begin position="139"/>
        <end position="159"/>
    </location>
</feature>
<evidence type="ECO:0000256" key="3">
    <source>
        <dbReference type="ARBA" id="ARBA00022692"/>
    </source>
</evidence>
<evidence type="ECO:0000256" key="7">
    <source>
        <dbReference type="ARBA" id="ARBA00038475"/>
    </source>
</evidence>
<feature type="region of interest" description="Disordered" evidence="9">
    <location>
        <begin position="256"/>
        <end position="285"/>
    </location>
</feature>
<gene>
    <name evidence="11" type="primary">Mpdu1</name>
    <name evidence="11" type="ORF">LCER1_G000769</name>
</gene>
<dbReference type="Proteomes" id="UP000481288">
    <property type="component" value="Unassembled WGS sequence"/>
</dbReference>
<keyword evidence="12" id="KW-1185">Reference proteome</keyword>
<dbReference type="SMART" id="SM00679">
    <property type="entry name" value="CTNS"/>
    <property type="match status" value="2"/>
</dbReference>
<name>A0A7D8V1J2_9HELO</name>
<evidence type="ECO:0000256" key="6">
    <source>
        <dbReference type="ARBA" id="ARBA00023136"/>
    </source>
</evidence>
<evidence type="ECO:0000256" key="4">
    <source>
        <dbReference type="ARBA" id="ARBA00022737"/>
    </source>
</evidence>
<evidence type="ECO:0000256" key="10">
    <source>
        <dbReference type="SAM" id="Phobius"/>
    </source>
</evidence>
<evidence type="ECO:0000256" key="8">
    <source>
        <dbReference type="PIRNR" id="PIRNR023381"/>
    </source>
</evidence>
<keyword evidence="5 8" id="KW-1133">Transmembrane helix</keyword>
<keyword evidence="6 8" id="KW-0472">Membrane</keyword>
<dbReference type="PIRSF" id="PIRSF023381">
    <property type="entry name" value="MannP-dilichol_defect-1p"/>
    <property type="match status" value="1"/>
</dbReference>
<dbReference type="OrthoDB" id="271506at2759"/>
<dbReference type="InterPro" id="IPR006603">
    <property type="entry name" value="PQ-loop_rpt"/>
</dbReference>
<comment type="subcellular location">
    <subcellularLocation>
        <location evidence="1 8">Membrane</location>
        <topology evidence="1 8">Multi-pass membrane protein</topology>
    </subcellularLocation>
</comment>
<dbReference type="PANTHER" id="PTHR12226">
    <property type="entry name" value="MANNOSE-P-DOLICHOL UTILIZATION DEFECT 1 LEC35 -RELATED"/>
    <property type="match status" value="1"/>
</dbReference>
<keyword evidence="2" id="KW-0813">Transport</keyword>
<proteinExistence type="inferred from homology"/>
<sequence length="285" mass="29841">MDSLRSALQPITHALPAPIHELGTSIIGDVCYKTLVLDINLESTECLKLAISKGLGLGIIAASSIVKIPQILKLLSSKSSSGISFLSYFLETSAYLISLAYNYRQGFPFSTYGETALIAVQNVVIAVLVLNYSGKSAGAAVFVAGLAASGAALFAPNILDMQTLSYFQAGAGVLGVASKLPQIVAVWQEGGTGQLSAFAVFNYLLGSLSRIFTTLQEVDDKLILYGFIAGFALNAILAAQMVYYWNAPAKKSEKAKGKMPIGAGSGAGSSTATPKAKSPTTRRRG</sequence>
<evidence type="ECO:0000256" key="5">
    <source>
        <dbReference type="ARBA" id="ARBA00022989"/>
    </source>
</evidence>
<keyword evidence="4" id="KW-0677">Repeat</keyword>
<dbReference type="InterPro" id="IPR016817">
    <property type="entry name" value="MannP-dilichol_defect-1"/>
</dbReference>
<comment type="caution">
    <text evidence="11">The sequence shown here is derived from an EMBL/GenBank/DDBJ whole genome shotgun (WGS) entry which is preliminary data.</text>
</comment>
<dbReference type="GO" id="GO:0016020">
    <property type="term" value="C:membrane"/>
    <property type="evidence" value="ECO:0007669"/>
    <property type="project" value="UniProtKB-SubCell"/>
</dbReference>
<evidence type="ECO:0000313" key="12">
    <source>
        <dbReference type="Proteomes" id="UP000481288"/>
    </source>
</evidence>
<keyword evidence="3 8" id="KW-0812">Transmembrane</keyword>
<dbReference type="PANTHER" id="PTHR12226:SF2">
    <property type="entry name" value="MANNOSE-P-DOLICHOL UTILIZATION DEFECT 1 PROTEIN"/>
    <property type="match status" value="1"/>
</dbReference>
<dbReference type="FunFam" id="1.20.1280.290:FF:000006">
    <property type="entry name" value="mannose-P-dolichol utilization defect 1 protein"/>
    <property type="match status" value="1"/>
</dbReference>
<feature type="transmembrane region" description="Helical" evidence="10">
    <location>
        <begin position="115"/>
        <end position="132"/>
    </location>
</feature>
<protein>
    <recommendedName>
        <fullName evidence="8">Mannose-P-dolichol utilization defect 1 protein homolog</fullName>
    </recommendedName>
</protein>
<dbReference type="Pfam" id="PF04193">
    <property type="entry name" value="PQ-loop"/>
    <property type="match status" value="2"/>
</dbReference>
<evidence type="ECO:0000256" key="2">
    <source>
        <dbReference type="ARBA" id="ARBA00022448"/>
    </source>
</evidence>
<evidence type="ECO:0000313" key="11">
    <source>
        <dbReference type="EMBL" id="TVY58924.1"/>
    </source>
</evidence>
<reference evidence="11 12" key="1">
    <citation type="submission" date="2018-05" db="EMBL/GenBank/DDBJ databases">
        <title>Whole genome sequencing for identification of molecular markers to develop diagnostic detection tools for the regulated plant pathogen Lachnellula willkommii.</title>
        <authorList>
            <person name="Giroux E."/>
            <person name="Bilodeau G."/>
        </authorList>
    </citation>
    <scope>NUCLEOTIDE SEQUENCE [LARGE SCALE GENOMIC DNA]</scope>
    <source>
        <strain evidence="11 12">CBS 625.97</strain>
    </source>
</reference>
<evidence type="ECO:0000256" key="9">
    <source>
        <dbReference type="SAM" id="MobiDB-lite"/>
    </source>
</evidence>
<comment type="similarity">
    <text evidence="7 8">Belongs to the MPDU1 (TC 2.A.43.3) family.</text>
</comment>
<dbReference type="AlphaFoldDB" id="A0A7D8V1J2"/>